<organism evidence="8">
    <name type="scientific">freshwater metagenome</name>
    <dbReference type="NCBI Taxonomy" id="449393"/>
    <lineage>
        <taxon>unclassified sequences</taxon>
        <taxon>metagenomes</taxon>
        <taxon>ecological metagenomes</taxon>
    </lineage>
</organism>
<dbReference type="PANTHER" id="PTHR42894">
    <property type="entry name" value="N-(5'-PHOSPHORIBOSYL)ANTHRANILATE ISOMERASE"/>
    <property type="match status" value="1"/>
</dbReference>
<dbReference type="UniPathway" id="UPA00035">
    <property type="reaction ID" value="UER00042"/>
</dbReference>
<dbReference type="HAMAP" id="MF_00135">
    <property type="entry name" value="PRAI"/>
    <property type="match status" value="1"/>
</dbReference>
<evidence type="ECO:0000259" key="7">
    <source>
        <dbReference type="Pfam" id="PF00697"/>
    </source>
</evidence>
<dbReference type="EC" id="5.3.1.24" evidence="2"/>
<sequence length="217" mass="23102">MFVKICGITNEDDALLAVALGADAVGFVFAPSVRQIAVQKVYDITRRLPAEILTVGVFRDEHPKRVVEMAQSAGLRAVQLHGHESPDDVTQVSQYFRTVIKAVTAGTVDATRANIFGTSMVLVDAPAPGSGKMFDWSLAGELPEGLNVILAGGLNPENVAAGINQVRPFGVDVSSGVEASPGRKDPILMKRFIEAARSAAPVDYDGGAKAPYDWMHE</sequence>
<dbReference type="GO" id="GO:0000162">
    <property type="term" value="P:L-tryptophan biosynthetic process"/>
    <property type="evidence" value="ECO:0007669"/>
    <property type="project" value="UniProtKB-UniPathway"/>
</dbReference>
<keyword evidence="4" id="KW-0822">Tryptophan biosynthesis</keyword>
<keyword evidence="5" id="KW-0057">Aromatic amino acid biosynthesis</keyword>
<dbReference type="AlphaFoldDB" id="A0A6J6HNY0"/>
<reference evidence="8" key="1">
    <citation type="submission" date="2020-05" db="EMBL/GenBank/DDBJ databases">
        <authorList>
            <person name="Chiriac C."/>
            <person name="Salcher M."/>
            <person name="Ghai R."/>
            <person name="Kavagutti S V."/>
        </authorList>
    </citation>
    <scope>NUCLEOTIDE SEQUENCE</scope>
</reference>
<proteinExistence type="inferred from homology"/>
<evidence type="ECO:0000256" key="3">
    <source>
        <dbReference type="ARBA" id="ARBA00022605"/>
    </source>
</evidence>
<evidence type="ECO:0000256" key="2">
    <source>
        <dbReference type="ARBA" id="ARBA00012572"/>
    </source>
</evidence>
<feature type="domain" description="N-(5'phosphoribosyl) anthranilate isomerase (PRAI)" evidence="7">
    <location>
        <begin position="3"/>
        <end position="194"/>
    </location>
</feature>
<keyword evidence="6" id="KW-0413">Isomerase</keyword>
<dbReference type="InterPro" id="IPR011060">
    <property type="entry name" value="RibuloseP-bd_barrel"/>
</dbReference>
<gene>
    <name evidence="8" type="ORF">UFOPK1874_00698</name>
</gene>
<evidence type="ECO:0000256" key="1">
    <source>
        <dbReference type="ARBA" id="ARBA00004664"/>
    </source>
</evidence>
<dbReference type="InterPro" id="IPR013785">
    <property type="entry name" value="Aldolase_TIM"/>
</dbReference>
<evidence type="ECO:0000256" key="4">
    <source>
        <dbReference type="ARBA" id="ARBA00022822"/>
    </source>
</evidence>
<keyword evidence="3" id="KW-0028">Amino-acid biosynthesis</keyword>
<dbReference type="CDD" id="cd00405">
    <property type="entry name" value="PRAI"/>
    <property type="match status" value="1"/>
</dbReference>
<dbReference type="PANTHER" id="PTHR42894:SF1">
    <property type="entry name" value="N-(5'-PHOSPHORIBOSYL)ANTHRANILATE ISOMERASE"/>
    <property type="match status" value="1"/>
</dbReference>
<dbReference type="EMBL" id="CAEZUX010000067">
    <property type="protein sequence ID" value="CAB4615512.1"/>
    <property type="molecule type" value="Genomic_DNA"/>
</dbReference>
<dbReference type="Gene3D" id="3.20.20.70">
    <property type="entry name" value="Aldolase class I"/>
    <property type="match status" value="1"/>
</dbReference>
<name>A0A6J6HNY0_9ZZZZ</name>
<accession>A0A6J6HNY0</accession>
<dbReference type="GO" id="GO:0004640">
    <property type="term" value="F:phosphoribosylanthranilate isomerase activity"/>
    <property type="evidence" value="ECO:0007669"/>
    <property type="project" value="UniProtKB-EC"/>
</dbReference>
<dbReference type="InterPro" id="IPR001240">
    <property type="entry name" value="PRAI_dom"/>
</dbReference>
<dbReference type="SUPFAM" id="SSF51366">
    <property type="entry name" value="Ribulose-phoshate binding barrel"/>
    <property type="match status" value="1"/>
</dbReference>
<evidence type="ECO:0000256" key="6">
    <source>
        <dbReference type="ARBA" id="ARBA00023235"/>
    </source>
</evidence>
<evidence type="ECO:0000256" key="5">
    <source>
        <dbReference type="ARBA" id="ARBA00023141"/>
    </source>
</evidence>
<dbReference type="InterPro" id="IPR044643">
    <property type="entry name" value="TrpF_fam"/>
</dbReference>
<evidence type="ECO:0000313" key="8">
    <source>
        <dbReference type="EMBL" id="CAB4615512.1"/>
    </source>
</evidence>
<dbReference type="Pfam" id="PF00697">
    <property type="entry name" value="PRAI"/>
    <property type="match status" value="1"/>
</dbReference>
<protein>
    <recommendedName>
        <fullName evidence="2">phosphoribosylanthranilate isomerase</fullName>
        <ecNumber evidence="2">5.3.1.24</ecNumber>
    </recommendedName>
</protein>
<comment type="pathway">
    <text evidence="1">Amino-acid biosynthesis; L-tryptophan biosynthesis; L-tryptophan from chorismate: step 3/5.</text>
</comment>